<sequence length="166" mass="19093">MKVTSRTVVVTVFLSLFVLGSIGSIVYRKAENKKAEQETEQYYYDYLIYGRNDRSKIRIEDSKKRLAELNENGISGMYIEQLNITIKEKMQQVYNIGDEKGQKKWGDLTTTEQYIAGEGTGKLGDESCKAQNVRDEIDDFARMAGLDKTDIYDYISDIPKKNQNMK</sequence>
<name>A0A0S3KBV8_9ENTE</name>
<dbReference type="EMBL" id="CP013614">
    <property type="protein sequence ID" value="ALS01787.1"/>
    <property type="molecule type" value="Genomic_DNA"/>
</dbReference>
<dbReference type="RefSeq" id="WP_071877358.1">
    <property type="nucleotide sequence ID" value="NZ_JXLC01000008.1"/>
</dbReference>
<gene>
    <name evidence="1" type="ORF">ATZ33_10495</name>
    <name evidence="2" type="ORF">RV15_GL003430</name>
</gene>
<keyword evidence="3" id="KW-1185">Reference proteome</keyword>
<dbReference type="EMBL" id="JXLC01000008">
    <property type="protein sequence ID" value="OJG92045.1"/>
    <property type="molecule type" value="Genomic_DNA"/>
</dbReference>
<evidence type="ECO:0000313" key="4">
    <source>
        <dbReference type="Proteomes" id="UP000183039"/>
    </source>
</evidence>
<proteinExistence type="predicted"/>
<reference evidence="2 4" key="1">
    <citation type="submission" date="2014-12" db="EMBL/GenBank/DDBJ databases">
        <title>Draft genome sequences of 29 type strains of Enterococci.</title>
        <authorList>
            <person name="Zhong Z."/>
            <person name="Sun Z."/>
            <person name="Liu W."/>
            <person name="Zhang W."/>
            <person name="Zhang H."/>
        </authorList>
    </citation>
    <scope>NUCLEOTIDE SEQUENCE [LARGE SCALE GENOMIC DNA]</scope>
    <source>
        <strain evidence="2 4">DSM 22801</strain>
    </source>
</reference>
<evidence type="ECO:0000313" key="1">
    <source>
        <dbReference type="EMBL" id="ALS01787.1"/>
    </source>
</evidence>
<accession>A0A0S3KBV8</accession>
<dbReference type="Proteomes" id="UP000183039">
    <property type="component" value="Unassembled WGS sequence"/>
</dbReference>
<dbReference type="AlphaFoldDB" id="A0A0S3KBV8"/>
<reference evidence="1 3" key="2">
    <citation type="submission" date="2015-12" db="EMBL/GenBank/DDBJ databases">
        <authorList>
            <person name="Lauer A."/>
            <person name="Humrighouse B."/>
            <person name="Loparev V."/>
            <person name="Shewmaker P.L."/>
            <person name="Whitney A.M."/>
            <person name="McLaughlin R.W."/>
        </authorList>
    </citation>
    <scope>NUCLEOTIDE SEQUENCE [LARGE SCALE GENOMIC DNA]</scope>
    <source>
        <strain evidence="1 3">LMG 23085</strain>
    </source>
</reference>
<dbReference type="Proteomes" id="UP000065511">
    <property type="component" value="Chromosome"/>
</dbReference>
<evidence type="ECO:0000313" key="2">
    <source>
        <dbReference type="EMBL" id="OJG92045.1"/>
    </source>
</evidence>
<organism evidence="2 4">
    <name type="scientific">Enterococcus silesiacus</name>
    <dbReference type="NCBI Taxonomy" id="332949"/>
    <lineage>
        <taxon>Bacteria</taxon>
        <taxon>Bacillati</taxon>
        <taxon>Bacillota</taxon>
        <taxon>Bacilli</taxon>
        <taxon>Lactobacillales</taxon>
        <taxon>Enterococcaceae</taxon>
        <taxon>Enterococcus</taxon>
    </lineage>
</organism>
<evidence type="ECO:0000313" key="3">
    <source>
        <dbReference type="Proteomes" id="UP000065511"/>
    </source>
</evidence>
<dbReference type="KEGG" id="ess:ATZ33_10495"/>
<protein>
    <submittedName>
        <fullName evidence="2">Uncharacterized protein</fullName>
    </submittedName>
</protein>